<evidence type="ECO:0000313" key="2">
    <source>
        <dbReference type="Proteomes" id="UP000318946"/>
    </source>
</evidence>
<name>A0A4Y1XKT8_9BACT</name>
<protein>
    <submittedName>
        <fullName evidence="1">Uncharacterized protein</fullName>
    </submittedName>
</protein>
<accession>A0A4Y1XKT8</accession>
<gene>
    <name evidence="1" type="ORF">A5CBH24_14360</name>
</gene>
<dbReference type="Proteomes" id="UP000318946">
    <property type="component" value="Chromosome"/>
</dbReference>
<proteinExistence type="predicted"/>
<sequence>MRTHRNGRKGGCSMRIAKKFGNLQKSDYLATVESPPKGFEELKTTDFRMPDGERHIEFNY</sequence>
<dbReference type="KEGG" id="acou:A5CBH24_14360"/>
<dbReference type="AlphaFoldDB" id="A0A4Y1XKT8"/>
<keyword evidence="2" id="KW-1185">Reference proteome</keyword>
<accession>A0A4Y1WSQ8</accession>
<organism evidence="1 2">
    <name type="scientific">Alistipes communis</name>
    <dbReference type="NCBI Taxonomy" id="2585118"/>
    <lineage>
        <taxon>Bacteria</taxon>
        <taxon>Pseudomonadati</taxon>
        <taxon>Bacteroidota</taxon>
        <taxon>Bacteroidia</taxon>
        <taxon>Bacteroidales</taxon>
        <taxon>Rikenellaceae</taxon>
        <taxon>Alistipes</taxon>
    </lineage>
</organism>
<evidence type="ECO:0000313" key="1">
    <source>
        <dbReference type="EMBL" id="BBL04123.1"/>
    </source>
</evidence>
<dbReference type="EMBL" id="AP019735">
    <property type="protein sequence ID" value="BBL04123.1"/>
    <property type="molecule type" value="Genomic_DNA"/>
</dbReference>
<reference evidence="2" key="1">
    <citation type="submission" date="2019-06" db="EMBL/GenBank/DDBJ databases">
        <title>Alistipes onderdonkii subsp. vulgaris subsp. nov., Alistipes dispar sp. nov. and Alistipes communis sp. nov., isolated from human faeces, and creation of Alistipes onderdonkii subsp. onderdonkii subsp. nov.</title>
        <authorList>
            <person name="Sakamoto M."/>
            <person name="Ikeyama N."/>
            <person name="Ogata Y."/>
            <person name="Suda W."/>
            <person name="Iino T."/>
            <person name="Hattori M."/>
            <person name="Ohkuma M."/>
        </authorList>
    </citation>
    <scope>NUCLEOTIDE SEQUENCE [LARGE SCALE GENOMIC DNA]</scope>
    <source>
        <strain evidence="2">5CBH24</strain>
    </source>
</reference>